<dbReference type="AlphaFoldDB" id="A0A2Z7CGQ7"/>
<dbReference type="OrthoDB" id="928829at2759"/>
<feature type="region of interest" description="Disordered" evidence="1">
    <location>
        <begin position="207"/>
        <end position="245"/>
    </location>
</feature>
<evidence type="ECO:0000256" key="1">
    <source>
        <dbReference type="SAM" id="MobiDB-lite"/>
    </source>
</evidence>
<evidence type="ECO:0000313" key="3">
    <source>
        <dbReference type="Proteomes" id="UP000250235"/>
    </source>
</evidence>
<name>A0A2Z7CGQ7_9LAMI</name>
<sequence length="245" mass="28035">MPYRSHWFLKIENIRVQGSTPGAGDSSTPSKSAKSGSSCDELAQAKNETPDPCLDSSSQPFASWIEEEEINLRPQTDKGKTKVDTNEIVISPFRFINRSGKIEIQDRNSVTCRVDISGKYTRIWMRPNAHPKDVKFLVVVTMQLQYFKPYSKTSVTVRPLYLTEAIIALQQAVRKSQNLERTFVQDLTRSILRKQAQVVRNHISHVFPEDPRKAKDSPTKIKKTCDQTLQDPSLIQWKTRPPNEY</sequence>
<dbReference type="Proteomes" id="UP000250235">
    <property type="component" value="Unassembled WGS sequence"/>
</dbReference>
<dbReference type="EMBL" id="KQ996434">
    <property type="protein sequence ID" value="KZV45057.1"/>
    <property type="molecule type" value="Genomic_DNA"/>
</dbReference>
<evidence type="ECO:0000313" key="2">
    <source>
        <dbReference type="EMBL" id="KZV45057.1"/>
    </source>
</evidence>
<organism evidence="2 3">
    <name type="scientific">Dorcoceras hygrometricum</name>
    <dbReference type="NCBI Taxonomy" id="472368"/>
    <lineage>
        <taxon>Eukaryota</taxon>
        <taxon>Viridiplantae</taxon>
        <taxon>Streptophyta</taxon>
        <taxon>Embryophyta</taxon>
        <taxon>Tracheophyta</taxon>
        <taxon>Spermatophyta</taxon>
        <taxon>Magnoliopsida</taxon>
        <taxon>eudicotyledons</taxon>
        <taxon>Gunneridae</taxon>
        <taxon>Pentapetalae</taxon>
        <taxon>asterids</taxon>
        <taxon>lamiids</taxon>
        <taxon>Lamiales</taxon>
        <taxon>Gesneriaceae</taxon>
        <taxon>Didymocarpoideae</taxon>
        <taxon>Trichosporeae</taxon>
        <taxon>Loxocarpinae</taxon>
        <taxon>Dorcoceras</taxon>
    </lineage>
</organism>
<keyword evidence="3" id="KW-1185">Reference proteome</keyword>
<protein>
    <submittedName>
        <fullName evidence="2">Uncharacterized protein</fullName>
    </submittedName>
</protein>
<feature type="compositionally biased region" description="Basic and acidic residues" evidence="1">
    <location>
        <begin position="207"/>
        <end position="225"/>
    </location>
</feature>
<feature type="compositionally biased region" description="Low complexity" evidence="1">
    <location>
        <begin position="26"/>
        <end position="38"/>
    </location>
</feature>
<proteinExistence type="predicted"/>
<gene>
    <name evidence="2" type="ORF">F511_10374</name>
</gene>
<accession>A0A2Z7CGQ7</accession>
<reference evidence="2 3" key="1">
    <citation type="journal article" date="2015" name="Proc. Natl. Acad. Sci. U.S.A.">
        <title>The resurrection genome of Boea hygrometrica: A blueprint for survival of dehydration.</title>
        <authorList>
            <person name="Xiao L."/>
            <person name="Yang G."/>
            <person name="Zhang L."/>
            <person name="Yang X."/>
            <person name="Zhao S."/>
            <person name="Ji Z."/>
            <person name="Zhou Q."/>
            <person name="Hu M."/>
            <person name="Wang Y."/>
            <person name="Chen M."/>
            <person name="Xu Y."/>
            <person name="Jin H."/>
            <person name="Xiao X."/>
            <person name="Hu G."/>
            <person name="Bao F."/>
            <person name="Hu Y."/>
            <person name="Wan P."/>
            <person name="Li L."/>
            <person name="Deng X."/>
            <person name="Kuang T."/>
            <person name="Xiang C."/>
            <person name="Zhu J.K."/>
            <person name="Oliver M.J."/>
            <person name="He Y."/>
        </authorList>
    </citation>
    <scope>NUCLEOTIDE SEQUENCE [LARGE SCALE GENOMIC DNA]</scope>
    <source>
        <strain evidence="3">cv. XS01</strain>
    </source>
</reference>
<feature type="region of interest" description="Disordered" evidence="1">
    <location>
        <begin position="18"/>
        <end position="58"/>
    </location>
</feature>